<dbReference type="Proteomes" id="UP000245622">
    <property type="component" value="Chromosome 1"/>
</dbReference>
<dbReference type="RefSeq" id="WP_180703328.1">
    <property type="nucleotide sequence ID" value="NZ_LN555523.1"/>
</dbReference>
<dbReference type="Pfam" id="PF16403">
    <property type="entry name" value="Bact_surface_Ig-like"/>
    <property type="match status" value="2"/>
</dbReference>
<dbReference type="Gene3D" id="2.60.40.10">
    <property type="entry name" value="Immunoglobulins"/>
    <property type="match status" value="2"/>
</dbReference>
<keyword evidence="6" id="KW-1185">Reference proteome</keyword>
<dbReference type="InterPro" id="IPR013783">
    <property type="entry name" value="Ig-like_fold"/>
</dbReference>
<dbReference type="Pfam" id="PF08305">
    <property type="entry name" value="NPCBM"/>
    <property type="match status" value="2"/>
</dbReference>
<evidence type="ECO:0000259" key="4">
    <source>
        <dbReference type="PROSITE" id="PS51723"/>
    </source>
</evidence>
<dbReference type="InterPro" id="IPR031161">
    <property type="entry name" value="Peptidase_M60_dom"/>
</dbReference>
<organism evidence="5 6">
    <name type="scientific">Romboutsia ilealis</name>
    <dbReference type="NCBI Taxonomy" id="1115758"/>
    <lineage>
        <taxon>Bacteria</taxon>
        <taxon>Bacillati</taxon>
        <taxon>Bacillota</taxon>
        <taxon>Clostridia</taxon>
        <taxon>Peptostreptococcales</taxon>
        <taxon>Peptostreptococcaceae</taxon>
        <taxon>Romboutsia</taxon>
    </lineage>
</organism>
<dbReference type="GeneID" id="82205056"/>
<dbReference type="InterPro" id="IPR013222">
    <property type="entry name" value="Glyco_hyd_98_carb-bd"/>
</dbReference>
<dbReference type="Gene3D" id="2.60.120.1060">
    <property type="entry name" value="NPCBM/NEW2 domain"/>
    <property type="match status" value="2"/>
</dbReference>
<keyword evidence="1" id="KW-0326">Glycosidase</keyword>
<dbReference type="KEGG" id="ril:CRIB_878"/>
<accession>A0A1V1I0G8</accession>
<dbReference type="SUPFAM" id="SSF49785">
    <property type="entry name" value="Galactose-binding domain-like"/>
    <property type="match status" value="5"/>
</dbReference>
<dbReference type="Gene3D" id="2.60.120.260">
    <property type="entry name" value="Galactose-binding domain-like"/>
    <property type="match status" value="3"/>
</dbReference>
<evidence type="ECO:0000256" key="3">
    <source>
        <dbReference type="SAM" id="SignalP"/>
    </source>
</evidence>
<reference evidence="5 6" key="1">
    <citation type="submission" date="2014-04" db="EMBL/GenBank/DDBJ databases">
        <authorList>
            <person name="Hornung B.V."/>
        </authorList>
    </citation>
    <scope>NUCLEOTIDE SEQUENCE [LARGE SCALE GENOMIC DNA]</scope>
    <source>
        <strain evidence="5 6">CRIB</strain>
    </source>
</reference>
<feature type="coiled-coil region" evidence="2">
    <location>
        <begin position="1723"/>
        <end position="1750"/>
    </location>
</feature>
<sequence length="1924" mass="218424">MHKKKIAAMTMAIIISNFSATTLEVLADEISNNTSVLEINDNKEVTKAIVNKFDLYNSDKLNDYNSIFKIDNSKIKSITNNGGQYSDSSIDKAIDNNLNTHWETGKQNNSEFTNEVVFTFNEITDLNRIVYAARQDSAKGKGFAQEFEIYSSLTDDGDDFILVSEGEYKGSTGDLVEIKFNSAKFKRLKFKFKKANQNWASASEFMLYKEDQVYDKVKNLFTDSNMNSINEEFNSIEKINVLEEEAKNHPLYEDFKEDIDNAKLILANKEVQYIEASVSKFEEMDSENISKYDEIYKLPLDKITKITTNGSQYSDNVIQLAIDGDVNTKWHSGKKNSSDFTNEVIIELDELTTLNRITYTSPRGTNRGFAEEFEIYASRTSKGDTFERVSSGTMTKTQDTMEIRFNPTEFKRVKFVYKKGYEDWACAAEFGLYKQDELSEKMDRLFTDSSMSEVSDEFNSLDKITALENEVNNHIMSSMYKEDLENAKILINQQKVEATTAVTKKFEHYSNEEYSNLFKMDNNNIKSIRNNAGNYSNQVITNAIDGNLDTYWETNKANTSEFTNEVEVEFKETVELDKIVYGARKSDNKGFAKDFEIYGSTTSKGDTYQLIATGSHEKVSGLVEAKFKPTKFKRVKFKFKNSDQNWATLSEIAFYKQDKIAEKVASLFTNGLMNELSEEFNTLDKIQALEKEVTSHPLKELFIDDINLAKDIINNKVNLNKTIELERRGNSVQEANKRKLWGFKDWQVTGLTARPGDVLEIYVDVKDGEPTPSLLYKQALNRHGGSTTFNLVKGKNTIVIPEYNNEADDVIPGTIYGGALYFTNYESDKQTVSPKVRIEGAKQYPMYVDGKSNDEQVMKDLEEYVNKINEDPSNTVDVFDVSTNQTLVTVKATDALQWYKDNDKMPSFTANNWERVMDDVYEFWGFDNSTELNSRFNSRMIFMPKNLTNGVFMNAGGGIVGVGTGSQDALLSANRGWGLMHEIGHNMDTAGRAMPELTNNILPIYMATVDGNVSRITTDNVWERKIYPKVTKQDYSDNLWQEESGEDSLAQLSPLWQLNLYDNTFYPKFEQVYRANDFNLQNRQQIIESWVKVSSDILELNLYEFFSRHGIHASEEIKEAVSKYPEPNKKLWYLNDNKLNYDGNGFSEDTNLDVSLSRLDNEIKLTFNIDDNSKSDLLGYEILKDGEVIGFTSTNTFIDTDVDKMKNSRYEVIPYDNNLGTCDSVIINSFAPTIITQQKKITLKLREEFNPMDYIKVLDNEGNDITSKVEVEHNVNTNNKGLYQVKYTVNDKDLVSEKIIEIEVVSDYDYLSDDEWKSVETQWGTPRRNSNIKGMVNQGIKTFEKGFGIHANGKIIYDLSNKDYDTFEALIGVDPSVGENSNSSITFKVLGDGKTLATTNVMKYSDDMAYISVPVKGVKELIIEVNDGGNGNTCDHGVIANPKLTTNNAKPKINVGDKALKLGEKIDLMNEVTAIDAEDGNITSKLQVSGKVNFNKSGKYPITYRVTDSDSNVVEKTITISVVNMDDYKYLTEYDWKSANCGWGSVNKDKAVSGNMLRLTDKDNNEVAYEKGIGTHATSTIIYDLSDKDYSYFTSYIGVDRAMYGTVGSVEFKVYVDGNLKYESGLMNSRDPQKYIEVDINGAKELKLVATDGGNGNGSDHATWANTKLHFANEEVVDYKALEDIVLRVNEYDKHLFTPESFEVLEIALNKANIMIEDKISSQDEVNLMIEELNSAIENLEENIDLNEIVNIKDKYLKLSIKKELNLSSDTITVGDIQNLIRLNVQGAESLEGLQYAKNLESLNIEYNEINDLSPLKDLKKLTDLKANPQIISAGTVYKKDNNLTIDYDVLNRKGEKLLPTKIIVRNNKTLNDTTLNIEECLDEKGMISFDTTNFDENVYSVYLGYEDTNDNYLAQVLFMFDNR</sequence>
<dbReference type="Gene3D" id="1.10.390.30">
    <property type="entry name" value="Peptidase M60, enhancin-like domain 3"/>
    <property type="match status" value="1"/>
</dbReference>
<evidence type="ECO:0000313" key="6">
    <source>
        <dbReference type="Proteomes" id="UP000245622"/>
    </source>
</evidence>
<dbReference type="InterPro" id="IPR042279">
    <property type="entry name" value="Pep_M60_3"/>
</dbReference>
<feature type="chain" id="PRO_5013205669" evidence="3">
    <location>
        <begin position="28"/>
        <end position="1924"/>
    </location>
</feature>
<proteinExistence type="predicted"/>
<dbReference type="Gene3D" id="3.40.390.80">
    <property type="entry name" value="Peptidase M60, enhancin-like domain 2"/>
    <property type="match status" value="1"/>
</dbReference>
<feature type="domain" description="Peptidase M60" evidence="4">
    <location>
        <begin position="744"/>
        <end position="1063"/>
    </location>
</feature>
<dbReference type="SMART" id="SM01276">
    <property type="entry name" value="M60-like"/>
    <property type="match status" value="1"/>
</dbReference>
<evidence type="ECO:0000256" key="2">
    <source>
        <dbReference type="SAM" id="Coils"/>
    </source>
</evidence>
<dbReference type="InterPro" id="IPR032675">
    <property type="entry name" value="LRR_dom_sf"/>
</dbReference>
<dbReference type="Gene3D" id="1.20.1270.90">
    <property type="entry name" value="AF1782-like"/>
    <property type="match status" value="1"/>
</dbReference>
<dbReference type="InterPro" id="IPR000421">
    <property type="entry name" value="FA58C"/>
</dbReference>
<protein>
    <submittedName>
        <fullName evidence="5">F5/8 type C domain protein</fullName>
    </submittedName>
</protein>
<dbReference type="PROSITE" id="PS51723">
    <property type="entry name" value="PEPTIDASE_M60"/>
    <property type="match status" value="1"/>
</dbReference>
<dbReference type="EMBL" id="LN555523">
    <property type="protein sequence ID" value="CED93629.1"/>
    <property type="molecule type" value="Genomic_DNA"/>
</dbReference>
<dbReference type="InterPro" id="IPR001611">
    <property type="entry name" value="Leu-rich_rpt"/>
</dbReference>
<dbReference type="InterPro" id="IPR032179">
    <property type="entry name" value="Cry22Aa_Ig-like"/>
</dbReference>
<gene>
    <name evidence="5" type="ORF">CRIB_878</name>
</gene>
<dbReference type="Gene3D" id="3.80.10.10">
    <property type="entry name" value="Ribonuclease Inhibitor"/>
    <property type="match status" value="1"/>
</dbReference>
<dbReference type="Pfam" id="PF13402">
    <property type="entry name" value="Peptidase_M60"/>
    <property type="match status" value="1"/>
</dbReference>
<feature type="signal peptide" evidence="3">
    <location>
        <begin position="1"/>
        <end position="27"/>
    </location>
</feature>
<dbReference type="Pfam" id="PF00754">
    <property type="entry name" value="F5_F8_type_C"/>
    <property type="match status" value="3"/>
</dbReference>
<dbReference type="PROSITE" id="PS51450">
    <property type="entry name" value="LRR"/>
    <property type="match status" value="1"/>
</dbReference>
<dbReference type="InterPro" id="IPR008979">
    <property type="entry name" value="Galactose-bd-like_sf"/>
</dbReference>
<evidence type="ECO:0000313" key="5">
    <source>
        <dbReference type="EMBL" id="CED93629.1"/>
    </source>
</evidence>
<dbReference type="InterPro" id="IPR038637">
    <property type="entry name" value="NPCBM_sf"/>
</dbReference>
<keyword evidence="3" id="KW-0732">Signal</keyword>
<dbReference type="SMART" id="SM00776">
    <property type="entry name" value="NPCBM"/>
    <property type="match status" value="2"/>
</dbReference>
<keyword evidence="1" id="KW-0378">Hydrolase</keyword>
<keyword evidence="2" id="KW-0175">Coiled coil</keyword>
<dbReference type="GO" id="GO:0016798">
    <property type="term" value="F:hydrolase activity, acting on glycosyl bonds"/>
    <property type="evidence" value="ECO:0007669"/>
    <property type="project" value="UniProtKB-KW"/>
</dbReference>
<evidence type="ECO:0000256" key="1">
    <source>
        <dbReference type="ARBA" id="ARBA00023295"/>
    </source>
</evidence>
<dbReference type="Gene3D" id="2.60.120.1250">
    <property type="entry name" value="Peptidase M60, enhancin-like domain 1"/>
    <property type="match status" value="1"/>
</dbReference>
<name>A0A1V1I0G8_9FIRM</name>